<evidence type="ECO:0000256" key="6">
    <source>
        <dbReference type="SAM" id="MobiDB-lite"/>
    </source>
</evidence>
<proteinExistence type="inferred from homology"/>
<feature type="domain" description="Flagellar basal body rod protein N-terminal" evidence="7">
    <location>
        <begin position="5"/>
        <end position="35"/>
    </location>
</feature>
<dbReference type="NCBIfam" id="TIGR03506">
    <property type="entry name" value="FlgEFG_subfam"/>
    <property type="match status" value="1"/>
</dbReference>
<dbReference type="GO" id="GO:0009424">
    <property type="term" value="C:bacterial-type flagellum hook"/>
    <property type="evidence" value="ECO:0007669"/>
    <property type="project" value="TreeGrafter"/>
</dbReference>
<name>A0A5K8A7F4_9BACT</name>
<dbReference type="InterPro" id="IPR010930">
    <property type="entry name" value="Flg_bb/hook_C_dom"/>
</dbReference>
<dbReference type="Pfam" id="PF07559">
    <property type="entry name" value="FlgE_D2"/>
    <property type="match status" value="1"/>
</dbReference>
<dbReference type="AlphaFoldDB" id="A0A5K8A7F4"/>
<dbReference type="Gene3D" id="2.60.98.20">
    <property type="entry name" value="Flagellar hook protein FlgE"/>
    <property type="match status" value="1"/>
</dbReference>
<accession>A0A5K8A7F4</accession>
<keyword evidence="12" id="KW-1185">Reference proteome</keyword>
<comment type="subcellular location">
    <subcellularLocation>
        <location evidence="1 5">Bacterial flagellum basal body</location>
    </subcellularLocation>
</comment>
<dbReference type="InterPro" id="IPR019776">
    <property type="entry name" value="Flagellar_basal_body_rod_CS"/>
</dbReference>
<evidence type="ECO:0000256" key="1">
    <source>
        <dbReference type="ARBA" id="ARBA00004117"/>
    </source>
</evidence>
<gene>
    <name evidence="11" type="primary">flgE</name>
    <name evidence="11" type="ORF">DSCOOX_14740</name>
</gene>
<evidence type="ECO:0000259" key="10">
    <source>
        <dbReference type="Pfam" id="PF22692"/>
    </source>
</evidence>
<protein>
    <recommendedName>
        <fullName evidence="3 5">Flagellar hook protein FlgE</fullName>
    </recommendedName>
</protein>
<dbReference type="GO" id="GO:0009425">
    <property type="term" value="C:bacterial-type flagellum basal body"/>
    <property type="evidence" value="ECO:0007669"/>
    <property type="project" value="UniProtKB-SubCell"/>
</dbReference>
<evidence type="ECO:0000313" key="11">
    <source>
        <dbReference type="EMBL" id="BBO88294.1"/>
    </source>
</evidence>
<evidence type="ECO:0000256" key="2">
    <source>
        <dbReference type="ARBA" id="ARBA00009677"/>
    </source>
</evidence>
<dbReference type="InterPro" id="IPR053967">
    <property type="entry name" value="LlgE_F_G-like_D1"/>
</dbReference>
<evidence type="ECO:0000256" key="3">
    <source>
        <dbReference type="ARBA" id="ARBA00019015"/>
    </source>
</evidence>
<feature type="domain" description="Flagellar basal-body/hook protein C-terminal" evidence="8">
    <location>
        <begin position="380"/>
        <end position="423"/>
    </location>
</feature>
<evidence type="ECO:0000313" key="12">
    <source>
        <dbReference type="Proteomes" id="UP000422108"/>
    </source>
</evidence>
<dbReference type="GO" id="GO:0005829">
    <property type="term" value="C:cytosol"/>
    <property type="evidence" value="ECO:0007669"/>
    <property type="project" value="TreeGrafter"/>
</dbReference>
<feature type="domain" description="Flagellar hook protein FlgE D2" evidence="9">
    <location>
        <begin position="164"/>
        <end position="305"/>
    </location>
</feature>
<dbReference type="Pfam" id="PF22692">
    <property type="entry name" value="LlgE_F_G_D1"/>
    <property type="match status" value="1"/>
</dbReference>
<dbReference type="PANTHER" id="PTHR30435:SF1">
    <property type="entry name" value="FLAGELLAR HOOK PROTEIN FLGE"/>
    <property type="match status" value="1"/>
</dbReference>
<organism evidence="11 12">
    <name type="scientific">Desulfosarcina ovata subsp. ovata</name>
    <dbReference type="NCBI Taxonomy" id="2752305"/>
    <lineage>
        <taxon>Bacteria</taxon>
        <taxon>Pseudomonadati</taxon>
        <taxon>Thermodesulfobacteriota</taxon>
        <taxon>Desulfobacteria</taxon>
        <taxon>Desulfobacterales</taxon>
        <taxon>Desulfosarcinaceae</taxon>
        <taxon>Desulfosarcina</taxon>
    </lineage>
</organism>
<evidence type="ECO:0000259" key="9">
    <source>
        <dbReference type="Pfam" id="PF07559"/>
    </source>
</evidence>
<dbReference type="PANTHER" id="PTHR30435">
    <property type="entry name" value="FLAGELLAR PROTEIN"/>
    <property type="match status" value="1"/>
</dbReference>
<dbReference type="InterPro" id="IPR011491">
    <property type="entry name" value="FlgE_D2"/>
</dbReference>
<dbReference type="Pfam" id="PF00460">
    <property type="entry name" value="Flg_bb_rod"/>
    <property type="match status" value="1"/>
</dbReference>
<dbReference type="InterPro" id="IPR037925">
    <property type="entry name" value="FlgE/F/G-like"/>
</dbReference>
<dbReference type="Pfam" id="PF06429">
    <property type="entry name" value="Flg_bbr_C"/>
    <property type="match status" value="1"/>
</dbReference>
<comment type="function">
    <text evidence="5">A flexible structure which links the flagellar filament to the drive apparatus in the basal body.</text>
</comment>
<dbReference type="EMBL" id="AP021879">
    <property type="protein sequence ID" value="BBO88294.1"/>
    <property type="molecule type" value="Genomic_DNA"/>
</dbReference>
<dbReference type="PROSITE" id="PS00588">
    <property type="entry name" value="FLAGELLA_BB_ROD"/>
    <property type="match status" value="1"/>
</dbReference>
<evidence type="ECO:0000259" key="7">
    <source>
        <dbReference type="Pfam" id="PF00460"/>
    </source>
</evidence>
<feature type="region of interest" description="Disordered" evidence="6">
    <location>
        <begin position="288"/>
        <end position="310"/>
    </location>
</feature>
<dbReference type="GO" id="GO:0071978">
    <property type="term" value="P:bacterial-type flagellum-dependent swarming motility"/>
    <property type="evidence" value="ECO:0007669"/>
    <property type="project" value="TreeGrafter"/>
</dbReference>
<keyword evidence="11" id="KW-0966">Cell projection</keyword>
<reference evidence="11 12" key="1">
    <citation type="submission" date="2019-11" db="EMBL/GenBank/DDBJ databases">
        <title>Comparative genomics of hydrocarbon-degrading Desulfosarcina strains.</title>
        <authorList>
            <person name="Watanabe M."/>
            <person name="Kojima H."/>
            <person name="Fukui M."/>
        </authorList>
    </citation>
    <scope>NUCLEOTIDE SEQUENCE [LARGE SCALE GENOMIC DNA]</scope>
    <source>
        <strain evidence="12">oXyS1</strain>
    </source>
</reference>
<dbReference type="Proteomes" id="UP000422108">
    <property type="component" value="Chromosome"/>
</dbReference>
<keyword evidence="11" id="KW-0282">Flagellum</keyword>
<dbReference type="InterPro" id="IPR020013">
    <property type="entry name" value="Flagellar_FlgE/F/G"/>
</dbReference>
<sequence length="425" mass="44048">MIGSLYSGISGLKANTSAMAVIGDNIANVDTTGFKTSRVSFANIFSSTLSQSGLEIGRGVTMNGVNPQWDSGSLENTTSGTDLAVNGTGLFVVTDPSTGSTYYTRAGQFEWDSDGNLVTPDGFVVQGYSIDTDGEIGGLTDIALPNGTSDPSATTELTFGINLNSDAEAGDTFTSSITTYDSLGSEVILDVVFVADGSGGWDWSVDVDPTSATCNTGGHIEFDVEGNLDTTASYYDSDITVDDDSDGDATNDAVSGNPVIAITGLDGADDMSISWSYLDSSGDSDGSITGYASESTKTAQSQDGYPSGSLQSVSVDEDGYFTGIYSNGSMIPFAQIALADFPSYSGLAKMGSNLYAESLSSGQALIGTANTASLGSVSSSTLEMSNVDLATEFVEMITTQRAYQANSKVITTSDEILQELINIKR</sequence>
<comment type="similarity">
    <text evidence="2 5">Belongs to the flagella basal body rod proteins family.</text>
</comment>
<dbReference type="InterPro" id="IPR037058">
    <property type="entry name" value="Falgellar_hook_FlgE_sf"/>
</dbReference>
<evidence type="ECO:0000256" key="5">
    <source>
        <dbReference type="RuleBase" id="RU362116"/>
    </source>
</evidence>
<dbReference type="RefSeq" id="WP_155309619.1">
    <property type="nucleotide sequence ID" value="NZ_AP021879.1"/>
</dbReference>
<keyword evidence="11" id="KW-0969">Cilium</keyword>
<feature type="domain" description="Flagellar hook protein FlgE/F/G-like D1" evidence="10">
    <location>
        <begin position="84"/>
        <end position="149"/>
    </location>
</feature>
<evidence type="ECO:0000256" key="4">
    <source>
        <dbReference type="ARBA" id="ARBA00023143"/>
    </source>
</evidence>
<feature type="compositionally biased region" description="Polar residues" evidence="6">
    <location>
        <begin position="292"/>
        <end position="310"/>
    </location>
</feature>
<keyword evidence="4 5" id="KW-0975">Bacterial flagellum</keyword>
<dbReference type="InterPro" id="IPR001444">
    <property type="entry name" value="Flag_bb_rod_N"/>
</dbReference>
<dbReference type="SUPFAM" id="SSF117143">
    <property type="entry name" value="Flagellar hook protein flgE"/>
    <property type="match status" value="1"/>
</dbReference>
<evidence type="ECO:0000259" key="8">
    <source>
        <dbReference type="Pfam" id="PF06429"/>
    </source>
</evidence>